<comment type="caution">
    <text evidence="7">The sequence shown here is derived from an EMBL/GenBank/DDBJ whole genome shotgun (WGS) entry which is preliminary data.</text>
</comment>
<reference evidence="7 8" key="1">
    <citation type="journal article" date="2019" name="Int. J. Syst. Evol. Microbiol.">
        <title>The Global Catalogue of Microorganisms (GCM) 10K type strain sequencing project: providing services to taxonomists for standard genome sequencing and annotation.</title>
        <authorList>
            <consortium name="The Broad Institute Genomics Platform"/>
            <consortium name="The Broad Institute Genome Sequencing Center for Infectious Disease"/>
            <person name="Wu L."/>
            <person name="Ma J."/>
        </authorList>
    </citation>
    <scope>NUCLEOTIDE SEQUENCE [LARGE SCALE GENOMIC DNA]</scope>
    <source>
        <strain evidence="7 8">JCM 9383</strain>
    </source>
</reference>
<dbReference type="InterPro" id="IPR036388">
    <property type="entry name" value="WH-like_DNA-bd_sf"/>
</dbReference>
<accession>A0ABN3VGL4</accession>
<evidence type="ECO:0000259" key="6">
    <source>
        <dbReference type="PROSITE" id="PS51755"/>
    </source>
</evidence>
<dbReference type="InterPro" id="IPR001867">
    <property type="entry name" value="OmpR/PhoB-type_DNA-bd"/>
</dbReference>
<dbReference type="InterPro" id="IPR016032">
    <property type="entry name" value="Sig_transdc_resp-reg_C-effctor"/>
</dbReference>
<proteinExistence type="inferred from homology"/>
<dbReference type="Pfam" id="PF03704">
    <property type="entry name" value="BTAD"/>
    <property type="match status" value="1"/>
</dbReference>
<keyword evidence="3 5" id="KW-0238">DNA-binding</keyword>
<dbReference type="PANTHER" id="PTHR35807">
    <property type="entry name" value="TRANSCRIPTIONAL REGULATOR REDD-RELATED"/>
    <property type="match status" value="1"/>
</dbReference>
<evidence type="ECO:0000256" key="3">
    <source>
        <dbReference type="ARBA" id="ARBA00023125"/>
    </source>
</evidence>
<dbReference type="RefSeq" id="WP_344682461.1">
    <property type="nucleotide sequence ID" value="NZ_BAAAUX010000018.1"/>
</dbReference>
<dbReference type="SUPFAM" id="SSF48452">
    <property type="entry name" value="TPR-like"/>
    <property type="match status" value="1"/>
</dbReference>
<dbReference type="Proteomes" id="UP001500979">
    <property type="component" value="Unassembled WGS sequence"/>
</dbReference>
<gene>
    <name evidence="7" type="ORF">GCM10010470_43130</name>
</gene>
<feature type="domain" description="OmpR/PhoB-type" evidence="6">
    <location>
        <begin position="2"/>
        <end position="104"/>
    </location>
</feature>
<keyword evidence="4" id="KW-0804">Transcription</keyword>
<dbReference type="PANTHER" id="PTHR35807:SF1">
    <property type="entry name" value="TRANSCRIPTIONAL REGULATOR REDD"/>
    <property type="match status" value="1"/>
</dbReference>
<organism evidence="7 8">
    <name type="scientific">Saccharopolyspora taberi</name>
    <dbReference type="NCBI Taxonomy" id="60895"/>
    <lineage>
        <taxon>Bacteria</taxon>
        <taxon>Bacillati</taxon>
        <taxon>Actinomycetota</taxon>
        <taxon>Actinomycetes</taxon>
        <taxon>Pseudonocardiales</taxon>
        <taxon>Pseudonocardiaceae</taxon>
        <taxon>Saccharopolyspora</taxon>
    </lineage>
</organism>
<evidence type="ECO:0000256" key="1">
    <source>
        <dbReference type="ARBA" id="ARBA00005820"/>
    </source>
</evidence>
<keyword evidence="2" id="KW-0805">Transcription regulation</keyword>
<dbReference type="InterPro" id="IPR051677">
    <property type="entry name" value="AfsR-DnrI-RedD_regulator"/>
</dbReference>
<keyword evidence="8" id="KW-1185">Reference proteome</keyword>
<feature type="DNA-binding region" description="OmpR/PhoB-type" evidence="5">
    <location>
        <begin position="2"/>
        <end position="104"/>
    </location>
</feature>
<dbReference type="InterPro" id="IPR011990">
    <property type="entry name" value="TPR-like_helical_dom_sf"/>
</dbReference>
<dbReference type="CDD" id="cd15831">
    <property type="entry name" value="BTAD"/>
    <property type="match status" value="1"/>
</dbReference>
<dbReference type="SMART" id="SM00862">
    <property type="entry name" value="Trans_reg_C"/>
    <property type="match status" value="1"/>
</dbReference>
<evidence type="ECO:0000313" key="8">
    <source>
        <dbReference type="Proteomes" id="UP001500979"/>
    </source>
</evidence>
<dbReference type="Pfam" id="PF00486">
    <property type="entry name" value="Trans_reg_C"/>
    <property type="match status" value="1"/>
</dbReference>
<dbReference type="PROSITE" id="PS51755">
    <property type="entry name" value="OMPR_PHOB"/>
    <property type="match status" value="1"/>
</dbReference>
<evidence type="ECO:0000256" key="5">
    <source>
        <dbReference type="PROSITE-ProRule" id="PRU01091"/>
    </source>
</evidence>
<dbReference type="InterPro" id="IPR005158">
    <property type="entry name" value="BTAD"/>
</dbReference>
<dbReference type="Gene3D" id="1.10.10.10">
    <property type="entry name" value="Winged helix-like DNA-binding domain superfamily/Winged helix DNA-binding domain"/>
    <property type="match status" value="1"/>
</dbReference>
<name>A0ABN3VGL4_9PSEU</name>
<dbReference type="SMART" id="SM01043">
    <property type="entry name" value="BTAD"/>
    <property type="match status" value="1"/>
</dbReference>
<comment type="similarity">
    <text evidence="1">Belongs to the AfsR/DnrI/RedD regulatory family.</text>
</comment>
<dbReference type="Gene3D" id="1.25.40.10">
    <property type="entry name" value="Tetratricopeptide repeat domain"/>
    <property type="match status" value="1"/>
</dbReference>
<protein>
    <recommendedName>
        <fullName evidence="6">OmpR/PhoB-type domain-containing protein</fullName>
    </recommendedName>
</protein>
<dbReference type="SUPFAM" id="SSF46894">
    <property type="entry name" value="C-terminal effector domain of the bipartite response regulators"/>
    <property type="match status" value="1"/>
</dbReference>
<dbReference type="EMBL" id="BAAAUX010000018">
    <property type="protein sequence ID" value="GAA2803373.1"/>
    <property type="molecule type" value="Genomic_DNA"/>
</dbReference>
<evidence type="ECO:0000313" key="7">
    <source>
        <dbReference type="EMBL" id="GAA2803373.1"/>
    </source>
</evidence>
<evidence type="ECO:0000256" key="4">
    <source>
        <dbReference type="ARBA" id="ARBA00023163"/>
    </source>
</evidence>
<evidence type="ECO:0000256" key="2">
    <source>
        <dbReference type="ARBA" id="ARBA00023015"/>
    </source>
</evidence>
<sequence>MKGVCTSRSLSFRVLGPLSVLVDNRSLPIPGGKQRTLLGALLLHANEVVPVDELVEHIWGDELPHRPRRALHTYLTRLRHTLARQGAGLARLIHTSGAGYLIEIPPDQLDLTRFRTLLGNANSAAGRGDRATESVHLAEALALWRGPVLPDVQSESLHRDVVPRITEDWVRATERYCDSGLALGRHEELVGSLRVLTLKYPFHERLWQHLMLALYRSGRRGEALAAYAEMGNRLREDLGVDPCAEVRHLHLAMLRDEVPGPRGQPGGAVARAK</sequence>